<keyword evidence="4" id="KW-1185">Reference proteome</keyword>
<evidence type="ECO:0000256" key="1">
    <source>
        <dbReference type="ARBA" id="ARBA00010894"/>
    </source>
</evidence>
<organism evidence="3 4">
    <name type="scientific">Lysinibacillus halotolerans</name>
    <dbReference type="NCBI Taxonomy" id="1368476"/>
    <lineage>
        <taxon>Bacteria</taxon>
        <taxon>Bacillati</taxon>
        <taxon>Bacillota</taxon>
        <taxon>Bacilli</taxon>
        <taxon>Bacillales</taxon>
        <taxon>Bacillaceae</taxon>
        <taxon>Lysinibacillus</taxon>
    </lineage>
</organism>
<comment type="similarity">
    <text evidence="1">Belongs to the YggT family.</text>
</comment>
<dbReference type="Pfam" id="PF02325">
    <property type="entry name" value="CCB3_YggT"/>
    <property type="match status" value="1"/>
</dbReference>
<dbReference type="InterPro" id="IPR003425">
    <property type="entry name" value="CCB3/YggT"/>
</dbReference>
<dbReference type="OrthoDB" id="47652at2"/>
<keyword evidence="2" id="KW-0812">Transmembrane</keyword>
<protein>
    <submittedName>
        <fullName evidence="3">YggT family protein</fullName>
    </submittedName>
</protein>
<keyword evidence="2" id="KW-1133">Transmembrane helix</keyword>
<sequence length="93" mass="10612">MMIYSISTVITMAFSIYSFMLIIYILMSWVPAAQGSAFGRLLAKLCEPYLGFFRKFIPPIGMIDFSPIIAILLLTFIERGIKIVVFNLYNMLT</sequence>
<evidence type="ECO:0000256" key="2">
    <source>
        <dbReference type="SAM" id="Phobius"/>
    </source>
</evidence>
<dbReference type="GO" id="GO:0016020">
    <property type="term" value="C:membrane"/>
    <property type="evidence" value="ECO:0007669"/>
    <property type="project" value="InterPro"/>
</dbReference>
<gene>
    <name evidence="3" type="ORF">EC501_00250</name>
</gene>
<dbReference type="EMBL" id="RHLQ01000001">
    <property type="protein sequence ID" value="RND01634.1"/>
    <property type="molecule type" value="Genomic_DNA"/>
</dbReference>
<evidence type="ECO:0000313" key="4">
    <source>
        <dbReference type="Proteomes" id="UP000279909"/>
    </source>
</evidence>
<proteinExistence type="inferred from homology"/>
<reference evidence="3 4" key="1">
    <citation type="journal article" date="2014" name="Int. J. Syst. Evol. Microbiol.">
        <title>Lysinibacillus halotolerans sp. nov., isolated from saline-alkaline soil.</title>
        <authorList>
            <person name="Kong D."/>
            <person name="Wang Y."/>
            <person name="Zhao B."/>
            <person name="Li Y."/>
            <person name="Song J."/>
            <person name="Zhai Y."/>
            <person name="Zhang C."/>
            <person name="Wang H."/>
            <person name="Chen X."/>
            <person name="Zhao B."/>
            <person name="Ruan Z."/>
        </authorList>
    </citation>
    <scope>NUCLEOTIDE SEQUENCE [LARGE SCALE GENOMIC DNA]</scope>
    <source>
        <strain evidence="3 4">MCCC 1A12703</strain>
    </source>
</reference>
<dbReference type="AlphaFoldDB" id="A0A3M8HHX0"/>
<dbReference type="Proteomes" id="UP000279909">
    <property type="component" value="Unassembled WGS sequence"/>
</dbReference>
<feature type="transmembrane region" description="Helical" evidence="2">
    <location>
        <begin position="12"/>
        <end position="32"/>
    </location>
</feature>
<dbReference type="PANTHER" id="PTHR33219">
    <property type="entry name" value="YLMG HOMOLOG PROTEIN 2, CHLOROPLASTIC"/>
    <property type="match status" value="1"/>
</dbReference>
<evidence type="ECO:0000313" key="3">
    <source>
        <dbReference type="EMBL" id="RND01634.1"/>
    </source>
</evidence>
<name>A0A3M8HHX0_9BACI</name>
<dbReference type="RefSeq" id="WP_122970284.1">
    <property type="nucleotide sequence ID" value="NZ_RHLQ01000001.1"/>
</dbReference>
<accession>A0A3M8HHX0</accession>
<keyword evidence="2" id="KW-0472">Membrane</keyword>
<feature type="transmembrane region" description="Helical" evidence="2">
    <location>
        <begin position="56"/>
        <end position="77"/>
    </location>
</feature>
<comment type="caution">
    <text evidence="3">The sequence shown here is derived from an EMBL/GenBank/DDBJ whole genome shotgun (WGS) entry which is preliminary data.</text>
</comment>
<dbReference type="PANTHER" id="PTHR33219:SF14">
    <property type="entry name" value="PROTEIN COFACTOR ASSEMBLY OF COMPLEX C SUBUNIT B CCB3, CHLOROPLASTIC-RELATED"/>
    <property type="match status" value="1"/>
</dbReference>